<comment type="caution">
    <text evidence="1">The sequence shown here is derived from an EMBL/GenBank/DDBJ whole genome shotgun (WGS) entry which is preliminary data.</text>
</comment>
<evidence type="ECO:0000313" key="2">
    <source>
        <dbReference type="Proteomes" id="UP000828390"/>
    </source>
</evidence>
<accession>A0A9D4K6K1</accession>
<evidence type="ECO:0000313" key="1">
    <source>
        <dbReference type="EMBL" id="KAH3833920.1"/>
    </source>
</evidence>
<organism evidence="1 2">
    <name type="scientific">Dreissena polymorpha</name>
    <name type="common">Zebra mussel</name>
    <name type="synonym">Mytilus polymorpha</name>
    <dbReference type="NCBI Taxonomy" id="45954"/>
    <lineage>
        <taxon>Eukaryota</taxon>
        <taxon>Metazoa</taxon>
        <taxon>Spiralia</taxon>
        <taxon>Lophotrochozoa</taxon>
        <taxon>Mollusca</taxon>
        <taxon>Bivalvia</taxon>
        <taxon>Autobranchia</taxon>
        <taxon>Heteroconchia</taxon>
        <taxon>Euheterodonta</taxon>
        <taxon>Imparidentia</taxon>
        <taxon>Neoheterodontei</taxon>
        <taxon>Myida</taxon>
        <taxon>Dreissenoidea</taxon>
        <taxon>Dreissenidae</taxon>
        <taxon>Dreissena</taxon>
    </lineage>
</organism>
<protein>
    <submittedName>
        <fullName evidence="1">Uncharacterized protein</fullName>
    </submittedName>
</protein>
<proteinExistence type="predicted"/>
<dbReference type="AlphaFoldDB" id="A0A9D4K6K1"/>
<dbReference type="Proteomes" id="UP000828390">
    <property type="component" value="Unassembled WGS sequence"/>
</dbReference>
<reference evidence="1" key="1">
    <citation type="journal article" date="2019" name="bioRxiv">
        <title>The Genome of the Zebra Mussel, Dreissena polymorpha: A Resource for Invasive Species Research.</title>
        <authorList>
            <person name="McCartney M.A."/>
            <person name="Auch B."/>
            <person name="Kono T."/>
            <person name="Mallez S."/>
            <person name="Zhang Y."/>
            <person name="Obille A."/>
            <person name="Becker A."/>
            <person name="Abrahante J.E."/>
            <person name="Garbe J."/>
            <person name="Badalamenti J.P."/>
            <person name="Herman A."/>
            <person name="Mangelson H."/>
            <person name="Liachko I."/>
            <person name="Sullivan S."/>
            <person name="Sone E.D."/>
            <person name="Koren S."/>
            <person name="Silverstein K.A.T."/>
            <person name="Beckman K.B."/>
            <person name="Gohl D.M."/>
        </authorList>
    </citation>
    <scope>NUCLEOTIDE SEQUENCE</scope>
    <source>
        <strain evidence="1">Duluth1</strain>
        <tissue evidence="1">Whole animal</tissue>
    </source>
</reference>
<dbReference type="EMBL" id="JAIWYP010000004">
    <property type="protein sequence ID" value="KAH3833920.1"/>
    <property type="molecule type" value="Genomic_DNA"/>
</dbReference>
<keyword evidence="2" id="KW-1185">Reference proteome</keyword>
<name>A0A9D4K6K1_DREPO</name>
<reference evidence="1" key="2">
    <citation type="submission" date="2020-11" db="EMBL/GenBank/DDBJ databases">
        <authorList>
            <person name="McCartney M.A."/>
            <person name="Auch B."/>
            <person name="Kono T."/>
            <person name="Mallez S."/>
            <person name="Becker A."/>
            <person name="Gohl D.M."/>
            <person name="Silverstein K.A.T."/>
            <person name="Koren S."/>
            <person name="Bechman K.B."/>
            <person name="Herman A."/>
            <person name="Abrahante J.E."/>
            <person name="Garbe J."/>
        </authorList>
    </citation>
    <scope>NUCLEOTIDE SEQUENCE</scope>
    <source>
        <strain evidence="1">Duluth1</strain>
        <tissue evidence="1">Whole animal</tissue>
    </source>
</reference>
<gene>
    <name evidence="1" type="ORF">DPMN_107236</name>
</gene>
<sequence length="73" mass="8400">MPKDLGREEVAQRVDHKLAKNYRTLILISHPSKLMLRIIFNRLKGKATAGRGAGWIQSWLEHSATDLRLQNHL</sequence>